<dbReference type="EMBL" id="JAXCGZ010020390">
    <property type="protein sequence ID" value="KAK7065604.1"/>
    <property type="molecule type" value="Genomic_DNA"/>
</dbReference>
<evidence type="ECO:0000313" key="2">
    <source>
        <dbReference type="EMBL" id="KAK7065604.1"/>
    </source>
</evidence>
<comment type="caution">
    <text evidence="2">The sequence shown here is derived from an EMBL/GenBank/DDBJ whole genome shotgun (WGS) entry which is preliminary data.</text>
</comment>
<dbReference type="AlphaFoldDB" id="A0AAN8ZW29"/>
<feature type="region of interest" description="Disordered" evidence="1">
    <location>
        <begin position="1"/>
        <end position="59"/>
    </location>
</feature>
<name>A0AAN8ZW29_HALRR</name>
<evidence type="ECO:0000256" key="1">
    <source>
        <dbReference type="SAM" id="MobiDB-lite"/>
    </source>
</evidence>
<proteinExistence type="predicted"/>
<feature type="non-terminal residue" evidence="2">
    <location>
        <position position="59"/>
    </location>
</feature>
<accession>A0AAN8ZW29</accession>
<reference evidence="2 3" key="1">
    <citation type="submission" date="2023-11" db="EMBL/GenBank/DDBJ databases">
        <title>Halocaridina rubra genome assembly.</title>
        <authorList>
            <person name="Smith C."/>
        </authorList>
    </citation>
    <scope>NUCLEOTIDE SEQUENCE [LARGE SCALE GENOMIC DNA]</scope>
    <source>
        <strain evidence="2">EP-1</strain>
        <tissue evidence="2">Whole</tissue>
    </source>
</reference>
<feature type="compositionally biased region" description="Polar residues" evidence="1">
    <location>
        <begin position="31"/>
        <end position="47"/>
    </location>
</feature>
<gene>
    <name evidence="2" type="ORF">SK128_012483</name>
</gene>
<dbReference type="Proteomes" id="UP001381693">
    <property type="component" value="Unassembled WGS sequence"/>
</dbReference>
<organism evidence="2 3">
    <name type="scientific">Halocaridina rubra</name>
    <name type="common">Hawaiian red shrimp</name>
    <dbReference type="NCBI Taxonomy" id="373956"/>
    <lineage>
        <taxon>Eukaryota</taxon>
        <taxon>Metazoa</taxon>
        <taxon>Ecdysozoa</taxon>
        <taxon>Arthropoda</taxon>
        <taxon>Crustacea</taxon>
        <taxon>Multicrustacea</taxon>
        <taxon>Malacostraca</taxon>
        <taxon>Eumalacostraca</taxon>
        <taxon>Eucarida</taxon>
        <taxon>Decapoda</taxon>
        <taxon>Pleocyemata</taxon>
        <taxon>Caridea</taxon>
        <taxon>Atyoidea</taxon>
        <taxon>Atyidae</taxon>
        <taxon>Halocaridina</taxon>
    </lineage>
</organism>
<evidence type="ECO:0000313" key="3">
    <source>
        <dbReference type="Proteomes" id="UP001381693"/>
    </source>
</evidence>
<protein>
    <submittedName>
        <fullName evidence="2">Uncharacterized protein</fullName>
    </submittedName>
</protein>
<sequence>MAPARGTPSIRRASRSSGPAEPQEALLPENPSETQPHQPQEAQQEGLQSPDLPFQLIST</sequence>
<keyword evidence="3" id="KW-1185">Reference proteome</keyword>